<dbReference type="InterPro" id="IPR020846">
    <property type="entry name" value="MFS_dom"/>
</dbReference>
<dbReference type="PROSITE" id="PS50850">
    <property type="entry name" value="MFS"/>
    <property type="match status" value="1"/>
</dbReference>
<name>A0ABU7USM7_9CLOT</name>
<evidence type="ECO:0000259" key="2">
    <source>
        <dbReference type="PROSITE" id="PS50850"/>
    </source>
</evidence>
<comment type="caution">
    <text evidence="3">The sequence shown here is derived from an EMBL/GenBank/DDBJ whole genome shotgun (WGS) entry which is preliminary data.</text>
</comment>
<accession>A0ABU7USM7</accession>
<feature type="transmembrane region" description="Helical" evidence="1">
    <location>
        <begin position="6"/>
        <end position="23"/>
    </location>
</feature>
<evidence type="ECO:0000313" key="4">
    <source>
        <dbReference type="Proteomes" id="UP001498469"/>
    </source>
</evidence>
<sequence>MTFLGMIITLIIGILMLIIGGVFKWKWLMLISIIPLGIALI</sequence>
<organism evidence="3 4">
    <name type="scientific">Clostridium frigoriphilum</name>
    <dbReference type="NCBI Taxonomy" id="443253"/>
    <lineage>
        <taxon>Bacteria</taxon>
        <taxon>Bacillati</taxon>
        <taxon>Bacillota</taxon>
        <taxon>Clostridia</taxon>
        <taxon>Eubacteriales</taxon>
        <taxon>Clostridiaceae</taxon>
        <taxon>Clostridium</taxon>
    </lineage>
</organism>
<dbReference type="RefSeq" id="WP_301182979.1">
    <property type="nucleotide sequence ID" value="NZ_JAZHFS010000023.1"/>
</dbReference>
<reference evidence="3 4" key="1">
    <citation type="submission" date="2023-11" db="EMBL/GenBank/DDBJ databases">
        <title>Draft genome sequence of a psychrophilic Clostridium strain from permafrost water brine.</title>
        <authorList>
            <person name="Shcherbakova V.A."/>
            <person name="Trubitsyn V.E."/>
            <person name="Zakharyuk A.G."/>
        </authorList>
    </citation>
    <scope>NUCLEOTIDE SEQUENCE [LARGE SCALE GENOMIC DNA]</scope>
    <source>
        <strain evidence="3 4">14F</strain>
    </source>
</reference>
<proteinExistence type="predicted"/>
<evidence type="ECO:0000313" key="3">
    <source>
        <dbReference type="EMBL" id="MEF2114415.1"/>
    </source>
</evidence>
<gene>
    <name evidence="3" type="ORF">SJI18_19130</name>
</gene>
<dbReference type="EMBL" id="JAZHFS010000023">
    <property type="protein sequence ID" value="MEF2114415.1"/>
    <property type="molecule type" value="Genomic_DNA"/>
</dbReference>
<keyword evidence="1" id="KW-0812">Transmembrane</keyword>
<keyword evidence="1" id="KW-0472">Membrane</keyword>
<dbReference type="Proteomes" id="UP001498469">
    <property type="component" value="Unassembled WGS sequence"/>
</dbReference>
<protein>
    <recommendedName>
        <fullName evidence="2">Major facilitator superfamily (MFS) profile domain-containing protein</fullName>
    </recommendedName>
</protein>
<keyword evidence="4" id="KW-1185">Reference proteome</keyword>
<evidence type="ECO:0000256" key="1">
    <source>
        <dbReference type="SAM" id="Phobius"/>
    </source>
</evidence>
<feature type="domain" description="Major facilitator superfamily (MFS) profile" evidence="2">
    <location>
        <begin position="1"/>
        <end position="41"/>
    </location>
</feature>
<keyword evidence="1" id="KW-1133">Transmembrane helix</keyword>